<feature type="domain" description="UspA" evidence="1">
    <location>
        <begin position="150"/>
        <end position="264"/>
    </location>
</feature>
<keyword evidence="3" id="KW-1185">Reference proteome</keyword>
<dbReference type="InterPro" id="IPR006016">
    <property type="entry name" value="UspA"/>
</dbReference>
<accession>A0ABV7SW37</accession>
<evidence type="ECO:0000313" key="2">
    <source>
        <dbReference type="EMBL" id="MFC3580898.1"/>
    </source>
</evidence>
<reference evidence="3" key="1">
    <citation type="journal article" date="2019" name="Int. J. Syst. Evol. Microbiol.">
        <title>The Global Catalogue of Microorganisms (GCM) 10K type strain sequencing project: providing services to taxonomists for standard genome sequencing and annotation.</title>
        <authorList>
            <consortium name="The Broad Institute Genomics Platform"/>
            <consortium name="The Broad Institute Genome Sequencing Center for Infectious Disease"/>
            <person name="Wu L."/>
            <person name="Ma J."/>
        </authorList>
    </citation>
    <scope>NUCLEOTIDE SEQUENCE [LARGE SCALE GENOMIC DNA]</scope>
    <source>
        <strain evidence="3">KCTC 42739</strain>
    </source>
</reference>
<gene>
    <name evidence="2" type="ORF">ACFONA_12050</name>
</gene>
<dbReference type="EMBL" id="JBHRXP010000007">
    <property type="protein sequence ID" value="MFC3580898.1"/>
    <property type="molecule type" value="Genomic_DNA"/>
</dbReference>
<name>A0ABV7SW37_9SPHN</name>
<comment type="caution">
    <text evidence="2">The sequence shown here is derived from an EMBL/GenBank/DDBJ whole genome shotgun (WGS) entry which is preliminary data.</text>
</comment>
<sequence>MKNVLVLMHDDDGQEARFQAALDLTRMLDGHLSCVDISILPLFVGDYAEVGGAALLMDQEEKRETANRTHMEQRLRTEDVPYTWLDKTGFLGPSLRDSIGMADIVVLNRELDSAYPDMIKLVGEVAVKTEKPILAVPASAKRLHVTGPALVAWDGSPACEAALRAAVPLLAHAGSVTLLVIDDGSLRLPVTEAAEYLSRHGIKSVVRQIDANGDLPSSIILHTIAALDAAYLVMGGFGHRRFLEAAFGGVTQRMLEECPVPLFLAH</sequence>
<dbReference type="Proteomes" id="UP001595713">
    <property type="component" value="Unassembled WGS sequence"/>
</dbReference>
<organism evidence="2 3">
    <name type="scientific">Sphingomonas hylomeconis</name>
    <dbReference type="NCBI Taxonomy" id="1395958"/>
    <lineage>
        <taxon>Bacteria</taxon>
        <taxon>Pseudomonadati</taxon>
        <taxon>Pseudomonadota</taxon>
        <taxon>Alphaproteobacteria</taxon>
        <taxon>Sphingomonadales</taxon>
        <taxon>Sphingomonadaceae</taxon>
        <taxon>Sphingomonas</taxon>
    </lineage>
</organism>
<protein>
    <submittedName>
        <fullName evidence="2">Universal stress protein</fullName>
    </submittedName>
</protein>
<dbReference type="Pfam" id="PF00582">
    <property type="entry name" value="Usp"/>
    <property type="match status" value="1"/>
</dbReference>
<evidence type="ECO:0000313" key="3">
    <source>
        <dbReference type="Proteomes" id="UP001595713"/>
    </source>
</evidence>
<dbReference type="RefSeq" id="WP_261294261.1">
    <property type="nucleotide sequence ID" value="NZ_JANQBK010000005.1"/>
</dbReference>
<dbReference type="CDD" id="cd00293">
    <property type="entry name" value="USP-like"/>
    <property type="match status" value="1"/>
</dbReference>
<proteinExistence type="predicted"/>
<evidence type="ECO:0000259" key="1">
    <source>
        <dbReference type="Pfam" id="PF00582"/>
    </source>
</evidence>
<dbReference type="Gene3D" id="3.40.50.12370">
    <property type="match status" value="1"/>
</dbReference>
<dbReference type="SUPFAM" id="SSF52402">
    <property type="entry name" value="Adenine nucleotide alpha hydrolases-like"/>
    <property type="match status" value="1"/>
</dbReference>